<gene>
    <name evidence="2" type="ORF">ABG768_019764</name>
</gene>
<keyword evidence="3" id="KW-1185">Reference proteome</keyword>
<proteinExistence type="predicted"/>
<accession>A0AAW2AW55</accession>
<feature type="compositionally biased region" description="Basic and acidic residues" evidence="1">
    <location>
        <begin position="40"/>
        <end position="49"/>
    </location>
</feature>
<dbReference type="EMBL" id="JAWDJR010000003">
    <property type="protein sequence ID" value="KAK9977986.1"/>
    <property type="molecule type" value="Genomic_DNA"/>
</dbReference>
<sequence>MGLEIAARVRCYPEDKYGYSRKHCVPITASHFSAGPPEPESSKRVKDMRTSPLGSAWVEKRGKVE</sequence>
<dbReference type="Proteomes" id="UP001479290">
    <property type="component" value="Unassembled WGS sequence"/>
</dbReference>
<reference evidence="2 3" key="1">
    <citation type="submission" date="2024-05" db="EMBL/GenBank/DDBJ databases">
        <title>A high-quality chromosomal-level genome assembly of Topmouth culter (Culter alburnus).</title>
        <authorList>
            <person name="Zhao H."/>
        </authorList>
    </citation>
    <scope>NUCLEOTIDE SEQUENCE [LARGE SCALE GENOMIC DNA]</scope>
    <source>
        <strain evidence="2">CATC2023</strain>
        <tissue evidence="2">Muscle</tissue>
    </source>
</reference>
<evidence type="ECO:0000256" key="1">
    <source>
        <dbReference type="SAM" id="MobiDB-lite"/>
    </source>
</evidence>
<name>A0AAW2AW55_CULAL</name>
<evidence type="ECO:0000313" key="2">
    <source>
        <dbReference type="EMBL" id="KAK9977986.1"/>
    </source>
</evidence>
<comment type="caution">
    <text evidence="2">The sequence shown here is derived from an EMBL/GenBank/DDBJ whole genome shotgun (WGS) entry which is preliminary data.</text>
</comment>
<protein>
    <submittedName>
        <fullName evidence="2">Uncharacterized protein</fullName>
    </submittedName>
</protein>
<feature type="non-terminal residue" evidence="2">
    <location>
        <position position="65"/>
    </location>
</feature>
<evidence type="ECO:0000313" key="3">
    <source>
        <dbReference type="Proteomes" id="UP001479290"/>
    </source>
</evidence>
<dbReference type="AlphaFoldDB" id="A0AAW2AW55"/>
<organism evidence="2 3">
    <name type="scientific">Culter alburnus</name>
    <name type="common">Topmouth culter</name>
    <dbReference type="NCBI Taxonomy" id="194366"/>
    <lineage>
        <taxon>Eukaryota</taxon>
        <taxon>Metazoa</taxon>
        <taxon>Chordata</taxon>
        <taxon>Craniata</taxon>
        <taxon>Vertebrata</taxon>
        <taxon>Euteleostomi</taxon>
        <taxon>Actinopterygii</taxon>
        <taxon>Neopterygii</taxon>
        <taxon>Teleostei</taxon>
        <taxon>Ostariophysi</taxon>
        <taxon>Cypriniformes</taxon>
        <taxon>Xenocyprididae</taxon>
        <taxon>Xenocypridinae</taxon>
        <taxon>Culter</taxon>
    </lineage>
</organism>
<feature type="region of interest" description="Disordered" evidence="1">
    <location>
        <begin position="29"/>
        <end position="65"/>
    </location>
</feature>